<name>A0A087UC97_STEMI</name>
<gene>
    <name evidence="2" type="ORF">X975_03659</name>
</gene>
<keyword evidence="3" id="KW-1185">Reference proteome</keyword>
<feature type="non-terminal residue" evidence="2">
    <location>
        <position position="204"/>
    </location>
</feature>
<dbReference type="OrthoDB" id="9981685at2759"/>
<dbReference type="Proteomes" id="UP000054359">
    <property type="component" value="Unassembled WGS sequence"/>
</dbReference>
<evidence type="ECO:0000259" key="1">
    <source>
        <dbReference type="Pfam" id="PF13358"/>
    </source>
</evidence>
<accession>A0A087UC97</accession>
<protein>
    <submittedName>
        <fullName evidence="2">Transposable element Tcb2 transposase</fullName>
    </submittedName>
</protein>
<dbReference type="EMBL" id="KK119178">
    <property type="protein sequence ID" value="KFM74986.1"/>
    <property type="molecule type" value="Genomic_DNA"/>
</dbReference>
<dbReference type="Gene3D" id="3.30.420.10">
    <property type="entry name" value="Ribonuclease H-like superfamily/Ribonuclease H"/>
    <property type="match status" value="1"/>
</dbReference>
<dbReference type="InterPro" id="IPR038717">
    <property type="entry name" value="Tc1-like_DDE_dom"/>
</dbReference>
<dbReference type="PANTHER" id="PTHR47326">
    <property type="entry name" value="TRANSPOSABLE ELEMENT TC3 TRANSPOSASE-LIKE PROTEIN"/>
    <property type="match status" value="1"/>
</dbReference>
<dbReference type="GO" id="GO:0003676">
    <property type="term" value="F:nucleic acid binding"/>
    <property type="evidence" value="ECO:0007669"/>
    <property type="project" value="InterPro"/>
</dbReference>
<sequence>MEPACQVATVQRRAEWNQVVFRDESRFNLGSNDNRVRVWRARGKRLNPAFVVQRHIVPTAGMKVWVAIAYNTRLPLVLFRGTLTAQRYVHEILQPHVLPLMQRLPGVIFQQDNAPPHTARVSQDCLRTVITIPGAARSPDLSPIEQIWDHLGRRVGHPTSLNEQEAGLQQIWNEMSQDIIQNLYDSMPDRIVSCIRARGGPPEY</sequence>
<proteinExistence type="predicted"/>
<dbReference type="Pfam" id="PF13358">
    <property type="entry name" value="DDE_3"/>
    <property type="match status" value="1"/>
</dbReference>
<dbReference type="PANTHER" id="PTHR47326:SF1">
    <property type="entry name" value="HTH PSQ-TYPE DOMAIN-CONTAINING PROTEIN"/>
    <property type="match status" value="1"/>
</dbReference>
<reference evidence="2 3" key="1">
    <citation type="submission" date="2013-11" db="EMBL/GenBank/DDBJ databases">
        <title>Genome sequencing of Stegodyphus mimosarum.</title>
        <authorList>
            <person name="Bechsgaard J."/>
        </authorList>
    </citation>
    <scope>NUCLEOTIDE SEQUENCE [LARGE SCALE GENOMIC DNA]</scope>
</reference>
<dbReference type="AlphaFoldDB" id="A0A087UC97"/>
<evidence type="ECO:0000313" key="3">
    <source>
        <dbReference type="Proteomes" id="UP000054359"/>
    </source>
</evidence>
<dbReference type="InterPro" id="IPR036397">
    <property type="entry name" value="RNaseH_sf"/>
</dbReference>
<evidence type="ECO:0000313" key="2">
    <source>
        <dbReference type="EMBL" id="KFM74986.1"/>
    </source>
</evidence>
<organism evidence="2 3">
    <name type="scientific">Stegodyphus mimosarum</name>
    <name type="common">African social velvet spider</name>
    <dbReference type="NCBI Taxonomy" id="407821"/>
    <lineage>
        <taxon>Eukaryota</taxon>
        <taxon>Metazoa</taxon>
        <taxon>Ecdysozoa</taxon>
        <taxon>Arthropoda</taxon>
        <taxon>Chelicerata</taxon>
        <taxon>Arachnida</taxon>
        <taxon>Araneae</taxon>
        <taxon>Araneomorphae</taxon>
        <taxon>Entelegynae</taxon>
        <taxon>Eresoidea</taxon>
        <taxon>Eresidae</taxon>
        <taxon>Stegodyphus</taxon>
    </lineage>
</organism>
<feature type="domain" description="Tc1-like transposase DDE" evidence="1">
    <location>
        <begin position="18"/>
        <end position="157"/>
    </location>
</feature>